<dbReference type="SMART" id="SM00248">
    <property type="entry name" value="ANK"/>
    <property type="match status" value="7"/>
</dbReference>
<evidence type="ECO:0000256" key="2">
    <source>
        <dbReference type="SAM" id="Coils"/>
    </source>
</evidence>
<sequence>MEEGVGPGQIRGSRSIRQASYAHYLENMDYGEPDICRDMDIAMNEMREEMNSQRDIMLERNRNLTEELEEEIDERQTPRYRNFRRHLRRHHLENLEDEELDSFRDIEIRMRQIREETNIYTNPIHIPPFFHYRFFCHIPSLNICKHKMLPCRMDISEERRLKDQCNAGLIDAAMKNNIALVAEFIDRGAGIFYTNKEGWTALHIAASKGFTNLADFLISKGLYRDCKTPKGETPLMLAARSNQVSTVECLLCNEASVKSTDRKGRTPLMHAAEISGKEMLKILLNKGADLNTTDKDGYTAFILATMNKNDDAVEFFVTFLGLDLEKKCKIKNWTALHWAVSTESETNIRTLVKAGAAMNACFKNGETPVKLAYRLGNSEIRRLMHSLEAVSHRRIAYCSDGEELKYYLFLVGPQLEGEPPKEPLPELSPQAIDMYRAFQEQWRQQEAEEAEARQQAAATSPASDTANSVSPNTEAYSTDPGRKAASSQGITKQKNGTKAQSDGKQ</sequence>
<gene>
    <name evidence="4" type="ORF">ElyMa_003163700</name>
</gene>
<dbReference type="AlphaFoldDB" id="A0AAV4J161"/>
<dbReference type="EMBL" id="BMAT01006528">
    <property type="protein sequence ID" value="GFS14466.1"/>
    <property type="molecule type" value="Genomic_DNA"/>
</dbReference>
<feature type="repeat" description="ANK" evidence="1">
    <location>
        <begin position="230"/>
        <end position="262"/>
    </location>
</feature>
<evidence type="ECO:0000313" key="5">
    <source>
        <dbReference type="Proteomes" id="UP000762676"/>
    </source>
</evidence>
<proteinExistence type="predicted"/>
<feature type="repeat" description="ANK" evidence="1">
    <location>
        <begin position="263"/>
        <end position="295"/>
    </location>
</feature>
<accession>A0AAV4J161</accession>
<evidence type="ECO:0000256" key="3">
    <source>
        <dbReference type="SAM" id="MobiDB-lite"/>
    </source>
</evidence>
<protein>
    <submittedName>
        <fullName evidence="4">Ankyrin repeat protein</fullName>
    </submittedName>
</protein>
<dbReference type="Pfam" id="PF00023">
    <property type="entry name" value="Ank"/>
    <property type="match status" value="2"/>
</dbReference>
<dbReference type="PANTHER" id="PTHR24183">
    <property type="entry name" value="FIBRONECTIN TYPE 3 AND ANKYRIN REPEAT DOMAINS PROTEIN 1"/>
    <property type="match status" value="1"/>
</dbReference>
<reference evidence="4 5" key="1">
    <citation type="journal article" date="2021" name="Elife">
        <title>Chloroplast acquisition without the gene transfer in kleptoplastic sea slugs, Plakobranchus ocellatus.</title>
        <authorList>
            <person name="Maeda T."/>
            <person name="Takahashi S."/>
            <person name="Yoshida T."/>
            <person name="Shimamura S."/>
            <person name="Takaki Y."/>
            <person name="Nagai Y."/>
            <person name="Toyoda A."/>
            <person name="Suzuki Y."/>
            <person name="Arimoto A."/>
            <person name="Ishii H."/>
            <person name="Satoh N."/>
            <person name="Nishiyama T."/>
            <person name="Hasebe M."/>
            <person name="Maruyama T."/>
            <person name="Minagawa J."/>
            <person name="Obokata J."/>
            <person name="Shigenobu S."/>
        </authorList>
    </citation>
    <scope>NUCLEOTIDE SEQUENCE [LARGE SCALE GENOMIC DNA]</scope>
</reference>
<dbReference type="Proteomes" id="UP000762676">
    <property type="component" value="Unassembled WGS sequence"/>
</dbReference>
<feature type="repeat" description="ANK" evidence="1">
    <location>
        <begin position="197"/>
        <end position="221"/>
    </location>
</feature>
<keyword evidence="2" id="KW-0175">Coiled coil</keyword>
<dbReference type="PRINTS" id="PR01415">
    <property type="entry name" value="ANKYRIN"/>
</dbReference>
<organism evidence="4 5">
    <name type="scientific">Elysia marginata</name>
    <dbReference type="NCBI Taxonomy" id="1093978"/>
    <lineage>
        <taxon>Eukaryota</taxon>
        <taxon>Metazoa</taxon>
        <taxon>Spiralia</taxon>
        <taxon>Lophotrochozoa</taxon>
        <taxon>Mollusca</taxon>
        <taxon>Gastropoda</taxon>
        <taxon>Heterobranchia</taxon>
        <taxon>Euthyneura</taxon>
        <taxon>Panpulmonata</taxon>
        <taxon>Sacoglossa</taxon>
        <taxon>Placobranchoidea</taxon>
        <taxon>Plakobranchidae</taxon>
        <taxon>Elysia</taxon>
    </lineage>
</organism>
<evidence type="ECO:0000256" key="1">
    <source>
        <dbReference type="PROSITE-ProRule" id="PRU00023"/>
    </source>
</evidence>
<dbReference type="InterPro" id="IPR036770">
    <property type="entry name" value="Ankyrin_rpt-contain_sf"/>
</dbReference>
<dbReference type="GO" id="GO:0005634">
    <property type="term" value="C:nucleus"/>
    <property type="evidence" value="ECO:0007669"/>
    <property type="project" value="TreeGrafter"/>
</dbReference>
<dbReference type="SUPFAM" id="SSF48403">
    <property type="entry name" value="Ankyrin repeat"/>
    <property type="match status" value="1"/>
</dbReference>
<keyword evidence="1" id="KW-0040">ANK repeat</keyword>
<feature type="coiled-coil region" evidence="2">
    <location>
        <begin position="47"/>
        <end position="74"/>
    </location>
</feature>
<evidence type="ECO:0000313" key="4">
    <source>
        <dbReference type="EMBL" id="GFS14466.1"/>
    </source>
</evidence>
<dbReference type="Gene3D" id="1.25.40.20">
    <property type="entry name" value="Ankyrin repeat-containing domain"/>
    <property type="match status" value="1"/>
</dbReference>
<feature type="region of interest" description="Disordered" evidence="3">
    <location>
        <begin position="444"/>
        <end position="505"/>
    </location>
</feature>
<dbReference type="GO" id="GO:0042981">
    <property type="term" value="P:regulation of apoptotic process"/>
    <property type="evidence" value="ECO:0007669"/>
    <property type="project" value="TreeGrafter"/>
</dbReference>
<comment type="caution">
    <text evidence="4">The sequence shown here is derived from an EMBL/GenBank/DDBJ whole genome shotgun (WGS) entry which is preliminary data.</text>
</comment>
<dbReference type="PROSITE" id="PS50297">
    <property type="entry name" value="ANK_REP_REGION"/>
    <property type="match status" value="3"/>
</dbReference>
<keyword evidence="5" id="KW-1185">Reference proteome</keyword>
<dbReference type="InterPro" id="IPR002110">
    <property type="entry name" value="Ankyrin_rpt"/>
</dbReference>
<feature type="compositionally biased region" description="Polar residues" evidence="3">
    <location>
        <begin position="460"/>
        <end position="476"/>
    </location>
</feature>
<name>A0AAV4J161_9GAST</name>
<feature type="compositionally biased region" description="Polar residues" evidence="3">
    <location>
        <begin position="485"/>
        <end position="505"/>
    </location>
</feature>
<dbReference type="Pfam" id="PF12796">
    <property type="entry name" value="Ank_2"/>
    <property type="match status" value="1"/>
</dbReference>
<dbReference type="PANTHER" id="PTHR24183:SF1">
    <property type="entry name" value="FIBRONECTIN TYPE 3 AND ANKYRIN REPEAT DOMAINS PROTEIN 1"/>
    <property type="match status" value="1"/>
</dbReference>
<dbReference type="PROSITE" id="PS50088">
    <property type="entry name" value="ANK_REPEAT"/>
    <property type="match status" value="3"/>
</dbReference>